<accession>A0AAJ1TZC6</accession>
<feature type="transmembrane region" description="Helical" evidence="1">
    <location>
        <begin position="20"/>
        <end position="42"/>
    </location>
</feature>
<evidence type="ECO:0000313" key="2">
    <source>
        <dbReference type="EMBL" id="MDQ1104654.1"/>
    </source>
</evidence>
<dbReference type="Proteomes" id="UP001239215">
    <property type="component" value="Unassembled WGS sequence"/>
</dbReference>
<comment type="caution">
    <text evidence="2">The sequence shown here is derived from an EMBL/GenBank/DDBJ whole genome shotgun (WGS) entry which is preliminary data.</text>
</comment>
<proteinExistence type="predicted"/>
<dbReference type="AlphaFoldDB" id="A0AAJ1TZC6"/>
<keyword evidence="1" id="KW-1133">Transmembrane helix</keyword>
<reference evidence="2" key="1">
    <citation type="submission" date="2023-07" db="EMBL/GenBank/DDBJ databases">
        <title>Functional and genomic diversity of the sorghum phyllosphere microbiome.</title>
        <authorList>
            <person name="Shade A."/>
        </authorList>
    </citation>
    <scope>NUCLEOTIDE SEQUENCE</scope>
    <source>
        <strain evidence="2">SORGH_AS_1067</strain>
    </source>
</reference>
<dbReference type="RefSeq" id="WP_307200176.1">
    <property type="nucleotide sequence ID" value="NZ_JAUTAN010000001.1"/>
</dbReference>
<keyword evidence="1" id="KW-0472">Membrane</keyword>
<sequence>MSELDHLGGGLYEGGSDMRLLRGFVGLVSACVLAAASAVLLAPAANAESGWSWTYQVMVNQETYLAYKGGSNAASFVAENSGNAVRITLVDRKADGRGLRTYWRYNNTTGTCVNEKGSGKSQSCTIAVPDGVQLYYQHCMKNGSTNVSCSRSDSILG</sequence>
<dbReference type="EMBL" id="JAUTAN010000001">
    <property type="protein sequence ID" value="MDQ1104654.1"/>
    <property type="molecule type" value="Genomic_DNA"/>
</dbReference>
<evidence type="ECO:0000313" key="3">
    <source>
        <dbReference type="Proteomes" id="UP001239215"/>
    </source>
</evidence>
<organism evidence="2 3">
    <name type="scientific">Nocardioides zeae</name>
    <dbReference type="NCBI Taxonomy" id="1457234"/>
    <lineage>
        <taxon>Bacteria</taxon>
        <taxon>Bacillati</taxon>
        <taxon>Actinomycetota</taxon>
        <taxon>Actinomycetes</taxon>
        <taxon>Propionibacteriales</taxon>
        <taxon>Nocardioidaceae</taxon>
        <taxon>Nocardioides</taxon>
    </lineage>
</organism>
<name>A0AAJ1TZC6_9ACTN</name>
<gene>
    <name evidence="2" type="ORF">QE405_001938</name>
</gene>
<evidence type="ECO:0000256" key="1">
    <source>
        <dbReference type="SAM" id="Phobius"/>
    </source>
</evidence>
<keyword evidence="1" id="KW-0812">Transmembrane</keyword>
<protein>
    <submittedName>
        <fullName evidence="2">Uncharacterized protein</fullName>
    </submittedName>
</protein>